<dbReference type="EMBL" id="BARU01008492">
    <property type="protein sequence ID" value="GAH41977.1"/>
    <property type="molecule type" value="Genomic_DNA"/>
</dbReference>
<sequence>LDCAGTLRKSHEALRAKVEDYEKRGMRKLDGYGVVSISHTVCLKRRQMIALLVPVVEDPSAEAKEEE</sequence>
<evidence type="ECO:0000313" key="1">
    <source>
        <dbReference type="EMBL" id="GAH41977.1"/>
    </source>
</evidence>
<feature type="non-terminal residue" evidence="1">
    <location>
        <position position="1"/>
    </location>
</feature>
<reference evidence="1" key="1">
    <citation type="journal article" date="2014" name="Front. Microbiol.">
        <title>High frequency of phylogenetically diverse reductive dehalogenase-homologous genes in deep subseafloor sedimentary metagenomes.</title>
        <authorList>
            <person name="Kawai M."/>
            <person name="Futagami T."/>
            <person name="Toyoda A."/>
            <person name="Takaki Y."/>
            <person name="Nishi S."/>
            <person name="Hori S."/>
            <person name="Arai W."/>
            <person name="Tsubouchi T."/>
            <person name="Morono Y."/>
            <person name="Uchiyama I."/>
            <person name="Ito T."/>
            <person name="Fujiyama A."/>
            <person name="Inagaki F."/>
            <person name="Takami H."/>
        </authorList>
    </citation>
    <scope>NUCLEOTIDE SEQUENCE</scope>
    <source>
        <strain evidence="1">Expedition CK06-06</strain>
    </source>
</reference>
<comment type="caution">
    <text evidence="1">The sequence shown here is derived from an EMBL/GenBank/DDBJ whole genome shotgun (WGS) entry which is preliminary data.</text>
</comment>
<dbReference type="AlphaFoldDB" id="X1FAL9"/>
<accession>X1FAL9</accession>
<organism evidence="1">
    <name type="scientific">marine sediment metagenome</name>
    <dbReference type="NCBI Taxonomy" id="412755"/>
    <lineage>
        <taxon>unclassified sequences</taxon>
        <taxon>metagenomes</taxon>
        <taxon>ecological metagenomes</taxon>
    </lineage>
</organism>
<proteinExistence type="predicted"/>
<gene>
    <name evidence="1" type="ORF">S03H2_16604</name>
</gene>
<name>X1FAL9_9ZZZZ</name>
<protein>
    <submittedName>
        <fullName evidence="1">Uncharacterized protein</fullName>
    </submittedName>
</protein>